<evidence type="ECO:0000256" key="2">
    <source>
        <dbReference type="ARBA" id="ARBA00022691"/>
    </source>
</evidence>
<dbReference type="Pfam" id="PF04055">
    <property type="entry name" value="Radical_SAM"/>
    <property type="match status" value="1"/>
</dbReference>
<dbReference type="SUPFAM" id="SSF102114">
    <property type="entry name" value="Radical SAM enzymes"/>
    <property type="match status" value="1"/>
</dbReference>
<dbReference type="InterPro" id="IPR058240">
    <property type="entry name" value="rSAM_sf"/>
</dbReference>
<name>A0ABN6F078_9BACT</name>
<dbReference type="Proteomes" id="UP001320148">
    <property type="component" value="Chromosome"/>
</dbReference>
<dbReference type="PROSITE" id="PS51918">
    <property type="entry name" value="RADICAL_SAM"/>
    <property type="match status" value="1"/>
</dbReference>
<comment type="cofactor">
    <cofactor evidence="1">
        <name>[4Fe-4S] cluster</name>
        <dbReference type="ChEBI" id="CHEBI:49883"/>
    </cofactor>
</comment>
<reference evidence="7 8" key="1">
    <citation type="submission" date="2021-02" db="EMBL/GenBank/DDBJ databases">
        <title>Complete genome of Desulfoluna sp. strain ASN36.</title>
        <authorList>
            <person name="Takahashi A."/>
            <person name="Kojima H."/>
            <person name="Fukui M."/>
        </authorList>
    </citation>
    <scope>NUCLEOTIDE SEQUENCE [LARGE SCALE GENOMIC DNA]</scope>
    <source>
        <strain evidence="7 8">ASN36</strain>
    </source>
</reference>
<evidence type="ECO:0000256" key="4">
    <source>
        <dbReference type="ARBA" id="ARBA00023004"/>
    </source>
</evidence>
<evidence type="ECO:0000259" key="6">
    <source>
        <dbReference type="PROSITE" id="PS51918"/>
    </source>
</evidence>
<keyword evidence="2" id="KW-0949">S-adenosyl-L-methionine</keyword>
<evidence type="ECO:0000256" key="1">
    <source>
        <dbReference type="ARBA" id="ARBA00001966"/>
    </source>
</evidence>
<sequence>MPEAYFIVYNPMTVNVMDALGTCDTPLDLLGFLTRRDGRDLSESTWLDFLDFDPALDKRGMVETFAIESYAISYIAHQIAAHRPHAKVLLVDGVRRTVQETIRAHGKPEAVFISAMSSNFPTTVCTTLALNHGKIPVIIGGIHVSTSPGDSDLFIRNHVPYPELVSEVRGSGDSDVIGRVLRDLGNKSLKRVYTGLTVIEDGKWGASNVEEMPPLQLSFLKRIPLIGNLVVQAIRIQPIAPFLGCPHSCSFCSISTVPKALRRFTMRSPEDVVAELEHLQKDGVTLKNRLFFFLPDNILLAGKKLEELLDLIIEKRLKINYIAQASVDVADDERLLKKLRLSGCSHLFIGFESLNLKDLKHVGKKSVKAIEKSGGSAPDYYASQIRKIQRHGMAIHGSFILGLPNDRFNNLSDNTGHDYGRFCTSNHIGIQATPLSDLPGSQDFITTHNEGTWLFGEQGTMDYLISLVTCDLSEGNRIPPANLSQSPLVVLHMAYEAINRVGWTVNALKSASFMGVKGFFAPTISGRHSFKERIIDAFVAFAVPLIVSQYRDHAIKVLSSTEDARGSMERLWEMETDPDIKSMFKRYVEAFIASGKHRSAKDRVG</sequence>
<dbReference type="RefSeq" id="WP_236890794.1">
    <property type="nucleotide sequence ID" value="NZ_AP024488.1"/>
</dbReference>
<dbReference type="Gene3D" id="3.40.50.280">
    <property type="entry name" value="Cobalamin-binding domain"/>
    <property type="match status" value="1"/>
</dbReference>
<evidence type="ECO:0000256" key="5">
    <source>
        <dbReference type="ARBA" id="ARBA00023014"/>
    </source>
</evidence>
<accession>A0ABN6F078</accession>
<dbReference type="InterPro" id="IPR007197">
    <property type="entry name" value="rSAM"/>
</dbReference>
<dbReference type="PANTHER" id="PTHR43409">
    <property type="entry name" value="ANAEROBIC MAGNESIUM-PROTOPORPHYRIN IX MONOMETHYL ESTER CYCLASE-RELATED"/>
    <property type="match status" value="1"/>
</dbReference>
<organism evidence="7 8">
    <name type="scientific">Desulfoluna limicola</name>
    <dbReference type="NCBI Taxonomy" id="2810562"/>
    <lineage>
        <taxon>Bacteria</taxon>
        <taxon>Pseudomonadati</taxon>
        <taxon>Thermodesulfobacteriota</taxon>
        <taxon>Desulfobacteria</taxon>
        <taxon>Desulfobacterales</taxon>
        <taxon>Desulfolunaceae</taxon>
        <taxon>Desulfoluna</taxon>
    </lineage>
</organism>
<evidence type="ECO:0000256" key="3">
    <source>
        <dbReference type="ARBA" id="ARBA00022723"/>
    </source>
</evidence>
<evidence type="ECO:0000313" key="7">
    <source>
        <dbReference type="EMBL" id="BCS94479.1"/>
    </source>
</evidence>
<keyword evidence="4" id="KW-0408">Iron</keyword>
<protein>
    <recommendedName>
        <fullName evidence="6">Radical SAM core domain-containing protein</fullName>
    </recommendedName>
</protein>
<dbReference type="InterPro" id="IPR023404">
    <property type="entry name" value="rSAM_horseshoe"/>
</dbReference>
<keyword evidence="5" id="KW-0411">Iron-sulfur</keyword>
<dbReference type="PANTHER" id="PTHR43409:SF7">
    <property type="entry name" value="BLL1977 PROTEIN"/>
    <property type="match status" value="1"/>
</dbReference>
<proteinExistence type="predicted"/>
<evidence type="ECO:0000313" key="8">
    <source>
        <dbReference type="Proteomes" id="UP001320148"/>
    </source>
</evidence>
<dbReference type="InterPro" id="IPR051198">
    <property type="entry name" value="BchE-like"/>
</dbReference>
<gene>
    <name evidence="7" type="ORF">DSLASN_01110</name>
</gene>
<dbReference type="InterPro" id="IPR006638">
    <property type="entry name" value="Elp3/MiaA/NifB-like_rSAM"/>
</dbReference>
<keyword evidence="3" id="KW-0479">Metal-binding</keyword>
<keyword evidence="8" id="KW-1185">Reference proteome</keyword>
<dbReference type="SMART" id="SM00729">
    <property type="entry name" value="Elp3"/>
    <property type="match status" value="1"/>
</dbReference>
<feature type="domain" description="Radical SAM core" evidence="6">
    <location>
        <begin position="226"/>
        <end position="477"/>
    </location>
</feature>
<dbReference type="EMBL" id="AP024488">
    <property type="protein sequence ID" value="BCS94479.1"/>
    <property type="molecule type" value="Genomic_DNA"/>
</dbReference>
<dbReference type="SFLD" id="SFLDS00029">
    <property type="entry name" value="Radical_SAM"/>
    <property type="match status" value="1"/>
</dbReference>
<dbReference type="SFLD" id="SFLDG01082">
    <property type="entry name" value="B12-binding_domain_containing"/>
    <property type="match status" value="1"/>
</dbReference>
<dbReference type="Gene3D" id="3.80.30.20">
    <property type="entry name" value="tm_1862 like domain"/>
    <property type="match status" value="1"/>
</dbReference>